<dbReference type="PROSITE" id="PS50077">
    <property type="entry name" value="HEAT_REPEAT"/>
    <property type="match status" value="1"/>
</dbReference>
<dbReference type="GO" id="GO:0005634">
    <property type="term" value="C:nucleus"/>
    <property type="evidence" value="ECO:0007669"/>
    <property type="project" value="TreeGrafter"/>
</dbReference>
<dbReference type="GeneID" id="26909065"/>
<proteinExistence type="predicted"/>
<feature type="compositionally biased region" description="Gly residues" evidence="3">
    <location>
        <begin position="578"/>
        <end position="589"/>
    </location>
</feature>
<reference evidence="4 5" key="1">
    <citation type="submission" date="2015-07" db="EMBL/GenBank/DDBJ databases">
        <title>High-quality genome of monoxenous trypanosomatid Leptomonas pyrrhocoris.</title>
        <authorList>
            <person name="Flegontov P."/>
            <person name="Butenko A."/>
            <person name="Firsov S."/>
            <person name="Vlcek C."/>
            <person name="Logacheva M.D."/>
            <person name="Field M."/>
            <person name="Filatov D."/>
            <person name="Flegontova O."/>
            <person name="Gerasimov E."/>
            <person name="Jackson A.P."/>
            <person name="Kelly S."/>
            <person name="Opperdoes F."/>
            <person name="O'Reilly A."/>
            <person name="Votypka J."/>
            <person name="Yurchenko V."/>
            <person name="Lukes J."/>
        </authorList>
    </citation>
    <scope>NUCLEOTIDE SEQUENCE [LARGE SCALE GENOMIC DNA]</scope>
    <source>
        <strain evidence="4">H10</strain>
    </source>
</reference>
<evidence type="ECO:0000313" key="4">
    <source>
        <dbReference type="EMBL" id="KPA75115.1"/>
    </source>
</evidence>
<feature type="compositionally biased region" description="Low complexity" evidence="3">
    <location>
        <begin position="590"/>
        <end position="604"/>
    </location>
</feature>
<feature type="compositionally biased region" description="Low complexity" evidence="3">
    <location>
        <begin position="565"/>
        <end position="577"/>
    </location>
</feature>
<keyword evidence="1" id="KW-0677">Repeat</keyword>
<name>A0A0M9FSF4_LEPPY</name>
<protein>
    <recommendedName>
        <fullName evidence="6">Protein phosphatase 2A regulatory subunit</fullName>
    </recommendedName>
</protein>
<organism evidence="4 5">
    <name type="scientific">Leptomonas pyrrhocoris</name>
    <name type="common">Firebug parasite</name>
    <dbReference type="NCBI Taxonomy" id="157538"/>
    <lineage>
        <taxon>Eukaryota</taxon>
        <taxon>Discoba</taxon>
        <taxon>Euglenozoa</taxon>
        <taxon>Kinetoplastea</taxon>
        <taxon>Metakinetoplastina</taxon>
        <taxon>Trypanosomatida</taxon>
        <taxon>Trypanosomatidae</taxon>
        <taxon>Leishmaniinae</taxon>
        <taxon>Leptomonas</taxon>
    </lineage>
</organism>
<dbReference type="GO" id="GO:0019888">
    <property type="term" value="F:protein phosphatase regulator activity"/>
    <property type="evidence" value="ECO:0007669"/>
    <property type="project" value="TreeGrafter"/>
</dbReference>
<dbReference type="InterPro" id="IPR011989">
    <property type="entry name" value="ARM-like"/>
</dbReference>
<dbReference type="AlphaFoldDB" id="A0A0M9FSF4"/>
<feature type="region of interest" description="Disordered" evidence="3">
    <location>
        <begin position="44"/>
        <end position="69"/>
    </location>
</feature>
<dbReference type="Gene3D" id="1.25.10.10">
    <property type="entry name" value="Leucine-rich Repeat Variant"/>
    <property type="match status" value="2"/>
</dbReference>
<feature type="compositionally biased region" description="Basic residues" evidence="3">
    <location>
        <begin position="619"/>
        <end position="630"/>
    </location>
</feature>
<dbReference type="InterPro" id="IPR021133">
    <property type="entry name" value="HEAT_type_2"/>
</dbReference>
<evidence type="ECO:0000256" key="3">
    <source>
        <dbReference type="SAM" id="MobiDB-lite"/>
    </source>
</evidence>
<keyword evidence="5" id="KW-1185">Reference proteome</keyword>
<dbReference type="OMA" id="MIQCLEV"/>
<dbReference type="GO" id="GO:0000159">
    <property type="term" value="C:protein phosphatase type 2A complex"/>
    <property type="evidence" value="ECO:0007669"/>
    <property type="project" value="TreeGrafter"/>
</dbReference>
<dbReference type="Proteomes" id="UP000037923">
    <property type="component" value="Unassembled WGS sequence"/>
</dbReference>
<dbReference type="EMBL" id="LGTL01000026">
    <property type="protein sequence ID" value="KPA75115.1"/>
    <property type="molecule type" value="Genomic_DNA"/>
</dbReference>
<accession>A0A0M9FSF4</accession>
<dbReference type="RefSeq" id="XP_015653554.1">
    <property type="nucleotide sequence ID" value="XM_015807896.1"/>
</dbReference>
<feature type="compositionally biased region" description="Gly residues" evidence="3">
    <location>
        <begin position="56"/>
        <end position="67"/>
    </location>
</feature>
<evidence type="ECO:0008006" key="6">
    <source>
        <dbReference type="Google" id="ProtNLM"/>
    </source>
</evidence>
<dbReference type="GO" id="GO:0005829">
    <property type="term" value="C:cytosol"/>
    <property type="evidence" value="ECO:0007669"/>
    <property type="project" value="TreeGrafter"/>
</dbReference>
<evidence type="ECO:0000313" key="5">
    <source>
        <dbReference type="Proteomes" id="UP000037923"/>
    </source>
</evidence>
<dbReference type="VEuPathDB" id="TriTrypDB:LpyrH10_26_0770"/>
<dbReference type="SUPFAM" id="SSF48371">
    <property type="entry name" value="ARM repeat"/>
    <property type="match status" value="1"/>
</dbReference>
<dbReference type="InterPro" id="IPR016024">
    <property type="entry name" value="ARM-type_fold"/>
</dbReference>
<dbReference type="PANTHER" id="PTHR10648:SF23">
    <property type="entry name" value="PHOSPHATASE 2A REGULATORY SUBUNIT, PUTATIVE-RELATED"/>
    <property type="match status" value="1"/>
</dbReference>
<gene>
    <name evidence="4" type="ORF">ABB37_08782</name>
</gene>
<dbReference type="PANTHER" id="PTHR10648">
    <property type="entry name" value="SERINE/THREONINE-PROTEIN PHOSPHATASE PP2A 65 KDA REGULATORY SUBUNIT"/>
    <property type="match status" value="1"/>
</dbReference>
<dbReference type="OrthoDB" id="340346at2759"/>
<comment type="caution">
    <text evidence="4">The sequence shown here is derived from an EMBL/GenBank/DDBJ whole genome shotgun (WGS) entry which is preliminary data.</text>
</comment>
<feature type="region of interest" description="Disordered" evidence="3">
    <location>
        <begin position="559"/>
        <end position="630"/>
    </location>
</feature>
<evidence type="ECO:0000256" key="2">
    <source>
        <dbReference type="PROSITE-ProRule" id="PRU00103"/>
    </source>
</evidence>
<feature type="repeat" description="HEAT" evidence="2">
    <location>
        <begin position="365"/>
        <end position="404"/>
    </location>
</feature>
<evidence type="ECO:0000256" key="1">
    <source>
        <dbReference type="ARBA" id="ARBA00022737"/>
    </source>
</evidence>
<dbReference type="InterPro" id="IPR051023">
    <property type="entry name" value="PP2A_Regulatory_Subunit_A"/>
</dbReference>
<sequence>MSSTNASSSSPVQTGAVDSMPASATGLPAVAAYQCEGEAVNSAAHVDPTNNRKGTMGNGSSAGGGAGTSTIAPAQVNPFNASLNASLAGLNASFGAGSMSMSQSTTSVSPTNASGLTPYRSLNAAFTIGPRPDSDVEASEEYNSDAPSVCLELDRHDPPIKRYCNLGSLEERRTFVTEGCVTAAKSMSTQRIIEHLLPAILTAFEADDYGESFDNCAPSIAQALPQVITCMEHKNTANITYFMGLIMELCCSAEQVVVKETIASLQQILAMVEDEVVLDLFLPFVLTMRVSFWSAPRTVAASLLGHIAMRPAVLQASGLTVTDMFNYYAECSSDASTMVRVGVVTSLHDWVRVASVHRLTLAEMPLPLLRTLATDDLSDTVRYLLIEEIVKLARLIGRKSTSKYLLSTYVSAFVDPSWRVRFMAANHLGTMAALVVNADDLEIVLKTLAADEEPETRAAVARQLDTVVVHCSSAMIQHCCALVVEHFAEDENPVVRRSAARHCHCFIYGSDEVVLTMCNFLAKLMEDASFVVQESAIESLGDLVTSLGKSVRAAEQQAALSDSMNSSGTTNLNINSNNGGGNAAHGAGTGPSSSTSSRSSTSKPQPQPPQFAQPPIHSRSGRHHSPHHSSRLVTAMAAANGSANTAESNVAFVRKRADSIARAFVDKLSLLSGSRNWRIRDVVVRVTQYFPKVLPPDQFRPLTSIVVGALHDPVSAVRRQAVHTLKKVAAAYGGAWAAQTAMELLHSDTLSPARAVGYMWRVVMIQCLEVLLPVVRELDATDPVRRQLLPMTAALLQQYTTDRVPNVRIAAALALPKWFAWFDVTEVERTAYNEAIHTLQQDTDVDVLDASQHIPYNRRIAEEEG</sequence>